<sequence length="123" mass="14525">MNDDKKLVFIYNANSGVISTIKDFWKKILRPSSYQCNLCTQTFGVFSMKKDWKEFIKRLKINVEFLHRDEFEEKYKIDDAKYPSAYLKQNEILSLLITQEEIDSVKSLDEMETLVLGKINTLN</sequence>
<evidence type="ECO:0008006" key="2">
    <source>
        <dbReference type="Google" id="ProtNLM"/>
    </source>
</evidence>
<proteinExistence type="predicted"/>
<reference evidence="1" key="1">
    <citation type="journal article" date="2015" name="Nature">
        <title>Complex archaea that bridge the gap between prokaryotes and eukaryotes.</title>
        <authorList>
            <person name="Spang A."/>
            <person name="Saw J.H."/>
            <person name="Jorgensen S.L."/>
            <person name="Zaremba-Niedzwiedzka K."/>
            <person name="Martijn J."/>
            <person name="Lind A.E."/>
            <person name="van Eijk R."/>
            <person name="Schleper C."/>
            <person name="Guy L."/>
            <person name="Ettema T.J."/>
        </authorList>
    </citation>
    <scope>NUCLEOTIDE SEQUENCE</scope>
</reference>
<gene>
    <name evidence="1" type="ORF">LCGC14_2135310</name>
</gene>
<protein>
    <recommendedName>
        <fullName evidence="2">GTPase</fullName>
    </recommendedName>
</protein>
<dbReference type="EMBL" id="LAZR01026869">
    <property type="protein sequence ID" value="KKL67403.1"/>
    <property type="molecule type" value="Genomic_DNA"/>
</dbReference>
<accession>A0A0F9E058</accession>
<dbReference type="AlphaFoldDB" id="A0A0F9E058"/>
<evidence type="ECO:0000313" key="1">
    <source>
        <dbReference type="EMBL" id="KKL67403.1"/>
    </source>
</evidence>
<organism evidence="1">
    <name type="scientific">marine sediment metagenome</name>
    <dbReference type="NCBI Taxonomy" id="412755"/>
    <lineage>
        <taxon>unclassified sequences</taxon>
        <taxon>metagenomes</taxon>
        <taxon>ecological metagenomes</taxon>
    </lineage>
</organism>
<comment type="caution">
    <text evidence="1">The sequence shown here is derived from an EMBL/GenBank/DDBJ whole genome shotgun (WGS) entry which is preliminary data.</text>
</comment>
<name>A0A0F9E058_9ZZZZ</name>